<dbReference type="InterPro" id="IPR014043">
    <property type="entry name" value="Acyl_transferase_dom"/>
</dbReference>
<dbReference type="Pfam" id="PF02801">
    <property type="entry name" value="Ketoacyl-synt_C"/>
    <property type="match status" value="1"/>
</dbReference>
<dbReference type="Gene3D" id="3.30.70.250">
    <property type="entry name" value="Malonyl-CoA ACP transacylase, ACP-binding"/>
    <property type="match status" value="1"/>
</dbReference>
<dbReference type="Pfam" id="PF00550">
    <property type="entry name" value="PP-binding"/>
    <property type="match status" value="1"/>
</dbReference>
<dbReference type="Gene3D" id="3.30.70.3290">
    <property type="match status" value="1"/>
</dbReference>
<name>A0A1I6FDU3_9PSEU</name>
<keyword evidence="3 10" id="KW-0808">Transferase</keyword>
<feature type="domain" description="Carrier" evidence="8">
    <location>
        <begin position="892"/>
        <end position="967"/>
    </location>
</feature>
<dbReference type="PROSITE" id="PS00012">
    <property type="entry name" value="PHOSPHOPANTETHEINE"/>
    <property type="match status" value="1"/>
</dbReference>
<dbReference type="CDD" id="cd00833">
    <property type="entry name" value="PKS"/>
    <property type="match status" value="1"/>
</dbReference>
<dbReference type="PANTHER" id="PTHR43775">
    <property type="entry name" value="FATTY ACID SYNTHASE"/>
    <property type="match status" value="1"/>
</dbReference>
<dbReference type="InterPro" id="IPR016036">
    <property type="entry name" value="Malonyl_transacylase_ACP-bd"/>
</dbReference>
<dbReference type="Gene3D" id="3.40.47.10">
    <property type="match status" value="1"/>
</dbReference>
<keyword evidence="4" id="KW-0276">Fatty acid metabolism</keyword>
<keyword evidence="7" id="KW-0012">Acyltransferase</keyword>
<organism evidence="10 11">
    <name type="scientific">Lentzea waywayandensis</name>
    <dbReference type="NCBI Taxonomy" id="84724"/>
    <lineage>
        <taxon>Bacteria</taxon>
        <taxon>Bacillati</taxon>
        <taxon>Actinomycetota</taxon>
        <taxon>Actinomycetes</taxon>
        <taxon>Pseudonocardiales</taxon>
        <taxon>Pseudonocardiaceae</taxon>
        <taxon>Lentzea</taxon>
    </lineage>
</organism>
<keyword evidence="5" id="KW-0443">Lipid metabolism</keyword>
<dbReference type="InterPro" id="IPR032821">
    <property type="entry name" value="PKS_assoc"/>
</dbReference>
<evidence type="ECO:0000256" key="1">
    <source>
        <dbReference type="ARBA" id="ARBA00022450"/>
    </source>
</evidence>
<evidence type="ECO:0000256" key="5">
    <source>
        <dbReference type="ARBA" id="ARBA00023098"/>
    </source>
</evidence>
<dbReference type="InterPro" id="IPR001227">
    <property type="entry name" value="Ac_transferase_dom_sf"/>
</dbReference>
<dbReference type="Pfam" id="PF00109">
    <property type="entry name" value="ketoacyl-synt"/>
    <property type="match status" value="1"/>
</dbReference>
<keyword evidence="6" id="KW-0511">Multifunctional enzyme</keyword>
<dbReference type="InterPro" id="IPR018201">
    <property type="entry name" value="Ketoacyl_synth_AS"/>
</dbReference>
<dbReference type="EMBL" id="FOYL01000012">
    <property type="protein sequence ID" value="SFR28062.1"/>
    <property type="molecule type" value="Genomic_DNA"/>
</dbReference>
<dbReference type="InterPro" id="IPR020841">
    <property type="entry name" value="PKS_Beta-ketoAc_synthase_dom"/>
</dbReference>
<evidence type="ECO:0000256" key="7">
    <source>
        <dbReference type="ARBA" id="ARBA00023315"/>
    </source>
</evidence>
<dbReference type="InterPro" id="IPR006162">
    <property type="entry name" value="Ppantetheine_attach_site"/>
</dbReference>
<dbReference type="InterPro" id="IPR016039">
    <property type="entry name" value="Thiolase-like"/>
</dbReference>
<evidence type="ECO:0000256" key="6">
    <source>
        <dbReference type="ARBA" id="ARBA00023268"/>
    </source>
</evidence>
<dbReference type="GO" id="GO:0031177">
    <property type="term" value="F:phosphopantetheine binding"/>
    <property type="evidence" value="ECO:0007669"/>
    <property type="project" value="InterPro"/>
</dbReference>
<dbReference type="STRING" id="84724.SAMN04488564_112173"/>
<dbReference type="GO" id="GO:0006633">
    <property type="term" value="P:fatty acid biosynthetic process"/>
    <property type="evidence" value="ECO:0007669"/>
    <property type="project" value="InterPro"/>
</dbReference>
<evidence type="ECO:0000256" key="4">
    <source>
        <dbReference type="ARBA" id="ARBA00022832"/>
    </source>
</evidence>
<dbReference type="InterPro" id="IPR014031">
    <property type="entry name" value="Ketoacyl_synth_C"/>
</dbReference>
<dbReference type="FunFam" id="3.40.47.10:FF:000042">
    <property type="entry name" value="Polyketide synthase Pks13"/>
    <property type="match status" value="1"/>
</dbReference>
<dbReference type="InterPro" id="IPR029058">
    <property type="entry name" value="AB_hydrolase_fold"/>
</dbReference>
<dbReference type="GO" id="GO:0004315">
    <property type="term" value="F:3-oxoacyl-[acyl-carrier-protein] synthase activity"/>
    <property type="evidence" value="ECO:0007669"/>
    <property type="project" value="InterPro"/>
</dbReference>
<dbReference type="InterPro" id="IPR009081">
    <property type="entry name" value="PP-bd_ACP"/>
</dbReference>
<evidence type="ECO:0000313" key="11">
    <source>
        <dbReference type="Proteomes" id="UP000198583"/>
    </source>
</evidence>
<dbReference type="SMART" id="SM00827">
    <property type="entry name" value="PKS_AT"/>
    <property type="match status" value="1"/>
</dbReference>
<dbReference type="RefSeq" id="WP_093603724.1">
    <property type="nucleotide sequence ID" value="NZ_FOYL01000012.1"/>
</dbReference>
<dbReference type="InterPro" id="IPR016035">
    <property type="entry name" value="Acyl_Trfase/lysoPLipase"/>
</dbReference>
<keyword evidence="1" id="KW-0596">Phosphopantetheine</keyword>
<keyword evidence="2" id="KW-0597">Phosphoprotein</keyword>
<dbReference type="PROSITE" id="PS50075">
    <property type="entry name" value="CARRIER"/>
    <property type="match status" value="1"/>
</dbReference>
<dbReference type="SUPFAM" id="SSF53901">
    <property type="entry name" value="Thiolase-like"/>
    <property type="match status" value="1"/>
</dbReference>
<dbReference type="SMART" id="SM00823">
    <property type="entry name" value="PKS_PP"/>
    <property type="match status" value="1"/>
</dbReference>
<accession>A0A1I6FDU3</accession>
<protein>
    <submittedName>
        <fullName evidence="10">Acyl transferase domain-containing protein</fullName>
    </submittedName>
</protein>
<dbReference type="OrthoDB" id="9778690at2"/>
<dbReference type="PROSITE" id="PS00606">
    <property type="entry name" value="KS3_1"/>
    <property type="match status" value="1"/>
</dbReference>
<dbReference type="SUPFAM" id="SSF52151">
    <property type="entry name" value="FabD/lysophospholipase-like"/>
    <property type="match status" value="1"/>
</dbReference>
<dbReference type="SUPFAM" id="SSF47336">
    <property type="entry name" value="ACP-like"/>
    <property type="match status" value="1"/>
</dbReference>
<dbReference type="Pfam" id="PF16197">
    <property type="entry name" value="KAsynt_C_assoc"/>
    <property type="match status" value="1"/>
</dbReference>
<dbReference type="PANTHER" id="PTHR43775:SF51">
    <property type="entry name" value="INACTIVE PHENOLPHTHIOCEROL SYNTHESIS POLYKETIDE SYNTHASE TYPE I PKS1-RELATED"/>
    <property type="match status" value="1"/>
</dbReference>
<dbReference type="InterPro" id="IPR036736">
    <property type="entry name" value="ACP-like_sf"/>
</dbReference>
<dbReference type="AlphaFoldDB" id="A0A1I6FDU3"/>
<evidence type="ECO:0000256" key="3">
    <source>
        <dbReference type="ARBA" id="ARBA00022679"/>
    </source>
</evidence>
<feature type="domain" description="Ketosynthase family 3 (KS3)" evidence="9">
    <location>
        <begin position="7"/>
        <end position="431"/>
    </location>
</feature>
<evidence type="ECO:0000259" key="8">
    <source>
        <dbReference type="PROSITE" id="PS50075"/>
    </source>
</evidence>
<dbReference type="PROSITE" id="PS52004">
    <property type="entry name" value="KS3_2"/>
    <property type="match status" value="1"/>
</dbReference>
<dbReference type="Gene3D" id="3.40.50.1820">
    <property type="entry name" value="alpha/beta hydrolase"/>
    <property type="match status" value="1"/>
</dbReference>
<evidence type="ECO:0000256" key="2">
    <source>
        <dbReference type="ARBA" id="ARBA00022553"/>
    </source>
</evidence>
<dbReference type="InterPro" id="IPR050091">
    <property type="entry name" value="PKS_NRPS_Biosynth_Enz"/>
</dbReference>
<dbReference type="InterPro" id="IPR014030">
    <property type="entry name" value="Ketoacyl_synth_N"/>
</dbReference>
<dbReference type="SUPFAM" id="SSF55048">
    <property type="entry name" value="Probable ACP-binding domain of malonyl-CoA ACP transacylase"/>
    <property type="match status" value="1"/>
</dbReference>
<dbReference type="Pfam" id="PF00698">
    <property type="entry name" value="Acyl_transf_1"/>
    <property type="match status" value="1"/>
</dbReference>
<keyword evidence="11" id="KW-1185">Reference proteome</keyword>
<dbReference type="SMART" id="SM00825">
    <property type="entry name" value="PKS_KS"/>
    <property type="match status" value="1"/>
</dbReference>
<reference evidence="11" key="1">
    <citation type="submission" date="2016-10" db="EMBL/GenBank/DDBJ databases">
        <authorList>
            <person name="Varghese N."/>
            <person name="Submissions S."/>
        </authorList>
    </citation>
    <scope>NUCLEOTIDE SEQUENCE [LARGE SCALE GENOMIC DNA]</scope>
    <source>
        <strain evidence="11">DSM 44232</strain>
    </source>
</reference>
<evidence type="ECO:0000259" key="9">
    <source>
        <dbReference type="PROSITE" id="PS52004"/>
    </source>
</evidence>
<dbReference type="InterPro" id="IPR020806">
    <property type="entry name" value="PKS_PP-bd"/>
</dbReference>
<gene>
    <name evidence="10" type="ORF">SAMN04488564_112173</name>
</gene>
<dbReference type="Proteomes" id="UP000198583">
    <property type="component" value="Unassembled WGS sequence"/>
</dbReference>
<sequence>MTAEPSGLEIAVVGMAGRFPGAGSIAEFWDVVRQGRNSLATFSVDDALRDGADPDLVGRQDHVRSYGVMSDVDCFDHRLFGYTPRDAALLDPQQRLFLETAWAAMEDAGYAPRETAEPVGVYAGAGQSAYLIRNLLASPDVLATMSHHELILATEKDNLATRVAYHLNLRGPAMSVQTACSSSLVAVHLAGQALLSGECDLALAGGVAVHLPQHEGYRYQPGSVLSSSGRCYPFDSRADGTVPGNGVGVVVLKRLADAERDRDTISAVILGSAVNNDGAMRVGYTAPGVDGQVSVIRAAHGLAGIDPATISYVEAHGTGTSLGDPIEFEALCDAYGMDGPACALGSLKALIGHLSAAAGVAGLIKTVLALRHGTLPPSPYFTEPNPAIDLDGSRFFIPAEARPWPATERPRRAAVSSTGMGGTNVHVVLEQAPPLPASPPVARAEQVLVLSARDDAALAEAAGRLGDHLLAQPGIPLADVANTLRHGRSGLPRRLAVACTDRESAAARLRAPVLPAGDAGEPGVVFLFPGQGSQYVGMGRALYEREPVFRHWVDAGAGALDVDLRDILYPAEPDLAGDRAAVLADTAVTQPALFVIEYALAQLLMEWGIRPRAAIGHSVGEYVAAAVAGCFDFPTGLALVADRARLMAERPRGAMLSVSMPAADVLPLLTDGVDLAAANAPELSVVSGPDGAIERLAAELTARGVRHRRLHTSHAFHSEMMAPAVAPFERRARQVDLRVPLIPFVSNVTGHWIEAAEATDPAYWARHVRATVRFHEGLLTLLREPGQVLLEVGPGNTLAALVRQHGDLAKGQVVLGTLPHPRDPRPAGLCLAQTLGDLWSAGVAVDWARYEDPGRSRVPLPTYPFRRVRHWVEPSGLASAAAELAPVPVPPPGPRDRAGQVLAIWREMLGIDPVGQDDDFFALGGHSLLATRIVARIKDLLGVELPGSALFDAPTPRRLTELVERTEREAGGGEPGDLDEESVAALVAEIQRLSPDELRDRLRDAEVGADD</sequence>
<evidence type="ECO:0000313" key="10">
    <source>
        <dbReference type="EMBL" id="SFR28062.1"/>
    </source>
</evidence>
<dbReference type="Gene3D" id="3.40.366.10">
    <property type="entry name" value="Malonyl-Coenzyme A Acyl Carrier Protein, domain 2"/>
    <property type="match status" value="1"/>
</dbReference>
<proteinExistence type="predicted"/>
<dbReference type="GO" id="GO:0004312">
    <property type="term" value="F:fatty acid synthase activity"/>
    <property type="evidence" value="ECO:0007669"/>
    <property type="project" value="TreeGrafter"/>
</dbReference>